<gene>
    <name evidence="3" type="ORF">GCM10009754_27780</name>
</gene>
<evidence type="ECO:0000259" key="2">
    <source>
        <dbReference type="PROSITE" id="PS50887"/>
    </source>
</evidence>
<dbReference type="Gene3D" id="3.30.70.270">
    <property type="match status" value="1"/>
</dbReference>
<dbReference type="Pfam" id="PF00990">
    <property type="entry name" value="GGDEF"/>
    <property type="match status" value="1"/>
</dbReference>
<dbReference type="CDD" id="cd01949">
    <property type="entry name" value="GGDEF"/>
    <property type="match status" value="1"/>
</dbReference>
<evidence type="ECO:0000256" key="1">
    <source>
        <dbReference type="SAM" id="Phobius"/>
    </source>
</evidence>
<evidence type="ECO:0000313" key="3">
    <source>
        <dbReference type="EMBL" id="GAA1956325.1"/>
    </source>
</evidence>
<dbReference type="NCBIfam" id="TIGR00254">
    <property type="entry name" value="GGDEF"/>
    <property type="match status" value="1"/>
</dbReference>
<proteinExistence type="predicted"/>
<feature type="transmembrane region" description="Helical" evidence="1">
    <location>
        <begin position="12"/>
        <end position="30"/>
    </location>
</feature>
<dbReference type="InterPro" id="IPR043128">
    <property type="entry name" value="Rev_trsase/Diguanyl_cyclase"/>
</dbReference>
<keyword evidence="1" id="KW-1133">Transmembrane helix</keyword>
<feature type="transmembrane region" description="Helical" evidence="1">
    <location>
        <begin position="126"/>
        <end position="144"/>
    </location>
</feature>
<sequence>MPRNWALWKQRRHVTAYCLLSEVVAVVLTVRRLGDEPVDGRATALWAALVVLAVAQAELGRQVERVRRRVAGSAHINMTSVWLFAGVLLLPAELTAALTVVLYLHLAVRSWYRLHRVSPFRTVSNATILVLTCYASKAVLTAFGMADLRAAMETPWLGSIAVALALVVHFTVNALLVLPARNDPGRTFVDLFGGWADNALELATLCLGAFNALALTVLPGLTVLVLPPMLILHRTVLVKQLETAATRDDKTGLLNSAGWHAIAEHALAQAERRQSTLGLLMIDLDHFKRVNDTYGHLAGDAVLKAVASAIQGEVRDQNDAVGRFGGEEFVVLLPEISAVDLAAVAERIRGSVREIALKVDSDEEVREIADLSASLGTAMYPAAGTGVQRLLDAADMALYHAKRTGRDRIVHVADLK</sequence>
<dbReference type="InterPro" id="IPR050469">
    <property type="entry name" value="Diguanylate_Cyclase"/>
</dbReference>
<evidence type="ECO:0000313" key="4">
    <source>
        <dbReference type="Proteomes" id="UP001501116"/>
    </source>
</evidence>
<feature type="transmembrane region" description="Helical" evidence="1">
    <location>
        <begin position="81"/>
        <end position="106"/>
    </location>
</feature>
<keyword evidence="1" id="KW-0472">Membrane</keyword>
<dbReference type="EMBL" id="BAAANN010000009">
    <property type="protein sequence ID" value="GAA1956325.1"/>
    <property type="molecule type" value="Genomic_DNA"/>
</dbReference>
<dbReference type="PROSITE" id="PS50887">
    <property type="entry name" value="GGDEF"/>
    <property type="match status" value="1"/>
</dbReference>
<accession>A0ABP5C2P6</accession>
<dbReference type="SMART" id="SM00267">
    <property type="entry name" value="GGDEF"/>
    <property type="match status" value="1"/>
</dbReference>
<dbReference type="PANTHER" id="PTHR45138">
    <property type="entry name" value="REGULATORY COMPONENTS OF SENSORY TRANSDUCTION SYSTEM"/>
    <property type="match status" value="1"/>
</dbReference>
<feature type="transmembrane region" description="Helical" evidence="1">
    <location>
        <begin position="200"/>
        <end position="226"/>
    </location>
</feature>
<dbReference type="SUPFAM" id="SSF55073">
    <property type="entry name" value="Nucleotide cyclase"/>
    <property type="match status" value="1"/>
</dbReference>
<dbReference type="Proteomes" id="UP001501116">
    <property type="component" value="Unassembled WGS sequence"/>
</dbReference>
<dbReference type="RefSeq" id="WP_344417565.1">
    <property type="nucleotide sequence ID" value="NZ_BAAANN010000009.1"/>
</dbReference>
<reference evidence="4" key="1">
    <citation type="journal article" date="2019" name="Int. J. Syst. Evol. Microbiol.">
        <title>The Global Catalogue of Microorganisms (GCM) 10K type strain sequencing project: providing services to taxonomists for standard genome sequencing and annotation.</title>
        <authorList>
            <consortium name="The Broad Institute Genomics Platform"/>
            <consortium name="The Broad Institute Genome Sequencing Center for Infectious Disease"/>
            <person name="Wu L."/>
            <person name="Ma J."/>
        </authorList>
    </citation>
    <scope>NUCLEOTIDE SEQUENCE [LARGE SCALE GENOMIC DNA]</scope>
    <source>
        <strain evidence="4">JCM 14545</strain>
    </source>
</reference>
<keyword evidence="4" id="KW-1185">Reference proteome</keyword>
<comment type="caution">
    <text evidence="3">The sequence shown here is derived from an EMBL/GenBank/DDBJ whole genome shotgun (WGS) entry which is preliminary data.</text>
</comment>
<dbReference type="InterPro" id="IPR000160">
    <property type="entry name" value="GGDEF_dom"/>
</dbReference>
<protein>
    <submittedName>
        <fullName evidence="3">GGDEF domain-containing protein</fullName>
    </submittedName>
</protein>
<feature type="domain" description="GGDEF" evidence="2">
    <location>
        <begin position="275"/>
        <end position="414"/>
    </location>
</feature>
<keyword evidence="1" id="KW-0812">Transmembrane</keyword>
<name>A0ABP5C2P6_9PSEU</name>
<dbReference type="PANTHER" id="PTHR45138:SF9">
    <property type="entry name" value="DIGUANYLATE CYCLASE DGCM-RELATED"/>
    <property type="match status" value="1"/>
</dbReference>
<organism evidence="3 4">
    <name type="scientific">Amycolatopsis minnesotensis</name>
    <dbReference type="NCBI Taxonomy" id="337894"/>
    <lineage>
        <taxon>Bacteria</taxon>
        <taxon>Bacillati</taxon>
        <taxon>Actinomycetota</taxon>
        <taxon>Actinomycetes</taxon>
        <taxon>Pseudonocardiales</taxon>
        <taxon>Pseudonocardiaceae</taxon>
        <taxon>Amycolatopsis</taxon>
    </lineage>
</organism>
<feature type="transmembrane region" description="Helical" evidence="1">
    <location>
        <begin position="156"/>
        <end position="180"/>
    </location>
</feature>
<dbReference type="InterPro" id="IPR029787">
    <property type="entry name" value="Nucleotide_cyclase"/>
</dbReference>